<keyword evidence="1" id="KW-1133">Transmembrane helix</keyword>
<keyword evidence="1" id="KW-0812">Transmembrane</keyword>
<comment type="caution">
    <text evidence="2">The sequence shown here is derived from an EMBL/GenBank/DDBJ whole genome shotgun (WGS) entry which is preliminary data.</text>
</comment>
<keyword evidence="3" id="KW-1185">Reference proteome</keyword>
<organism evidence="2 3">
    <name type="scientific">Paracholeplasma vituli</name>
    <dbReference type="NCBI Taxonomy" id="69473"/>
    <lineage>
        <taxon>Bacteria</taxon>
        <taxon>Bacillati</taxon>
        <taxon>Mycoplasmatota</taxon>
        <taxon>Mollicutes</taxon>
        <taxon>Acholeplasmatales</taxon>
        <taxon>Acholeplasmataceae</taxon>
        <taxon>Paracholeplasma</taxon>
    </lineage>
</organism>
<sequence length="118" mass="13067">MTIFISVLGILTAVFFVLAATNGLKPYLKQPFMKKIYQNHRIFGMIAAFLAMIHMVVAISSGELRVTGALALLSLFSTSMLGMLFSEKKSKALYVAHRIIGPVTFILIFIHIIFNSSI</sequence>
<dbReference type="EMBL" id="JAOEGN010000015">
    <property type="protein sequence ID" value="MCU0105501.1"/>
    <property type="molecule type" value="Genomic_DNA"/>
</dbReference>
<feature type="transmembrane region" description="Helical" evidence="1">
    <location>
        <begin position="40"/>
        <end position="60"/>
    </location>
</feature>
<evidence type="ECO:0000313" key="3">
    <source>
        <dbReference type="Proteomes" id="UP001209076"/>
    </source>
</evidence>
<name>A0ABT2PX20_9MOLU</name>
<feature type="transmembrane region" description="Helical" evidence="1">
    <location>
        <begin position="92"/>
        <end position="114"/>
    </location>
</feature>
<dbReference type="Proteomes" id="UP001209076">
    <property type="component" value="Unassembled WGS sequence"/>
</dbReference>
<feature type="transmembrane region" description="Helical" evidence="1">
    <location>
        <begin position="66"/>
        <end position="85"/>
    </location>
</feature>
<accession>A0ABT2PX20</accession>
<dbReference type="RefSeq" id="WP_262096814.1">
    <property type="nucleotide sequence ID" value="NZ_JAOEGN010000015.1"/>
</dbReference>
<feature type="transmembrane region" description="Helical" evidence="1">
    <location>
        <begin position="6"/>
        <end position="28"/>
    </location>
</feature>
<evidence type="ECO:0008006" key="4">
    <source>
        <dbReference type="Google" id="ProtNLM"/>
    </source>
</evidence>
<gene>
    <name evidence="2" type="ORF">N7603_07500</name>
</gene>
<reference evidence="3" key="1">
    <citation type="submission" date="2023-07" db="EMBL/GenBank/DDBJ databases">
        <title>Novel Mycoplasma species identified in domestic and wild animals.</title>
        <authorList>
            <person name="Volokhov D.V."/>
            <person name="Furtak V.A."/>
            <person name="Zagorodnyaya T.A."/>
        </authorList>
    </citation>
    <scope>NUCLEOTIDE SEQUENCE [LARGE SCALE GENOMIC DNA]</scope>
    <source>
        <strain evidence="3">92-19</strain>
    </source>
</reference>
<evidence type="ECO:0000256" key="1">
    <source>
        <dbReference type="SAM" id="Phobius"/>
    </source>
</evidence>
<evidence type="ECO:0000313" key="2">
    <source>
        <dbReference type="EMBL" id="MCU0105501.1"/>
    </source>
</evidence>
<keyword evidence="1" id="KW-0472">Membrane</keyword>
<protein>
    <recommendedName>
        <fullName evidence="4">DUF4405 domain-containing protein</fullName>
    </recommendedName>
</protein>
<proteinExistence type="predicted"/>